<protein>
    <submittedName>
        <fullName evidence="1">Uncharacterized protein</fullName>
    </submittedName>
</protein>
<evidence type="ECO:0000313" key="1">
    <source>
        <dbReference type="EMBL" id="TKR57470.1"/>
    </source>
</evidence>
<comment type="caution">
    <text evidence="1">The sequence shown here is derived from an EMBL/GenBank/DDBJ whole genome shotgun (WGS) entry which is preliminary data.</text>
</comment>
<keyword evidence="2" id="KW-1185">Reference proteome</keyword>
<dbReference type="STRING" id="34508.A0A4U5LNN3"/>
<reference evidence="1 2" key="1">
    <citation type="journal article" date="2015" name="Genome Biol.">
        <title>Comparative genomics of Steinernema reveals deeply conserved gene regulatory networks.</title>
        <authorList>
            <person name="Dillman A.R."/>
            <person name="Macchietto M."/>
            <person name="Porter C.F."/>
            <person name="Rogers A."/>
            <person name="Williams B."/>
            <person name="Antoshechkin I."/>
            <person name="Lee M.M."/>
            <person name="Goodwin Z."/>
            <person name="Lu X."/>
            <person name="Lewis E.E."/>
            <person name="Goodrich-Blair H."/>
            <person name="Stock S.P."/>
            <person name="Adams B.J."/>
            <person name="Sternberg P.W."/>
            <person name="Mortazavi A."/>
        </authorList>
    </citation>
    <scope>NUCLEOTIDE SEQUENCE [LARGE SCALE GENOMIC DNA]</scope>
    <source>
        <strain evidence="1 2">ALL</strain>
    </source>
</reference>
<dbReference type="Proteomes" id="UP000298663">
    <property type="component" value="Unassembled WGS sequence"/>
</dbReference>
<accession>A0A4U5LNN3</accession>
<dbReference type="EMBL" id="AZBU02000015">
    <property type="protein sequence ID" value="TKR57470.1"/>
    <property type="molecule type" value="Genomic_DNA"/>
</dbReference>
<name>A0A4U5LNN3_STECR</name>
<reference evidence="1 2" key="2">
    <citation type="journal article" date="2019" name="G3 (Bethesda)">
        <title>Hybrid Assembly of the Genome of the Entomopathogenic Nematode Steinernema carpocapsae Identifies the X-Chromosome.</title>
        <authorList>
            <person name="Serra L."/>
            <person name="Macchietto M."/>
            <person name="Macias-Munoz A."/>
            <person name="McGill C.J."/>
            <person name="Rodriguez I.M."/>
            <person name="Rodriguez B."/>
            <person name="Murad R."/>
            <person name="Mortazavi A."/>
        </authorList>
    </citation>
    <scope>NUCLEOTIDE SEQUENCE [LARGE SCALE GENOMIC DNA]</scope>
    <source>
        <strain evidence="1 2">ALL</strain>
    </source>
</reference>
<organism evidence="1 2">
    <name type="scientific">Steinernema carpocapsae</name>
    <name type="common">Entomopathogenic nematode</name>
    <dbReference type="NCBI Taxonomy" id="34508"/>
    <lineage>
        <taxon>Eukaryota</taxon>
        <taxon>Metazoa</taxon>
        <taxon>Ecdysozoa</taxon>
        <taxon>Nematoda</taxon>
        <taxon>Chromadorea</taxon>
        <taxon>Rhabditida</taxon>
        <taxon>Tylenchina</taxon>
        <taxon>Panagrolaimomorpha</taxon>
        <taxon>Strongyloidoidea</taxon>
        <taxon>Steinernematidae</taxon>
        <taxon>Steinernema</taxon>
    </lineage>
</organism>
<evidence type="ECO:0000313" key="2">
    <source>
        <dbReference type="Proteomes" id="UP000298663"/>
    </source>
</evidence>
<sequence>MEQVPFNFCHDALGLCPTIKDLKNSQVLPAIWRAGLKPYLELKIYKLTISPDHQEGFHCRFSPETTYNDIMQKDSRYIRFNELILYDVPPCMRRAKNIDLKDLKKLLSFVCNRMTDPAELTILRGNQGVLKVFDEVLKLVTDIPQIKNFNFHSFNADVKNLLIRKLQSSQKLKSVNLDKVPNSMFDDFQSANTILAERLFHCRWENLKLGFSMIDQITENWRESQGKQTFEILGVLDNSKETTAEEIKTILPNTIVMFFLRVALSFLKLFSRLREK</sequence>
<gene>
    <name evidence="1" type="ORF">L596_030731</name>
</gene>
<dbReference type="AlphaFoldDB" id="A0A4U5LNN3"/>
<proteinExistence type="predicted"/>